<feature type="compositionally biased region" description="Basic and acidic residues" evidence="1">
    <location>
        <begin position="74"/>
        <end position="86"/>
    </location>
</feature>
<sequence length="86" mass="10141">MALNRSRFDRDYCAAGEKRMQELDPNQFRWRGERNQFGEAMCHLCDQYTKIKKDGFFVKHKSSKAGYKSGADNRPGEPPRERGRRQ</sequence>
<proteinExistence type="predicted"/>
<evidence type="ECO:0000313" key="2">
    <source>
        <dbReference type="EMBL" id="KKL71551.1"/>
    </source>
</evidence>
<evidence type="ECO:0000256" key="1">
    <source>
        <dbReference type="SAM" id="MobiDB-lite"/>
    </source>
</evidence>
<comment type="caution">
    <text evidence="2">The sequence shown here is derived from an EMBL/GenBank/DDBJ whole genome shotgun (WGS) entry which is preliminary data.</text>
</comment>
<protein>
    <submittedName>
        <fullName evidence="2">Uncharacterized protein</fullName>
    </submittedName>
</protein>
<gene>
    <name evidence="2" type="ORF">LCGC14_2093810</name>
</gene>
<feature type="region of interest" description="Disordered" evidence="1">
    <location>
        <begin position="62"/>
        <end position="86"/>
    </location>
</feature>
<reference evidence="2" key="1">
    <citation type="journal article" date="2015" name="Nature">
        <title>Complex archaea that bridge the gap between prokaryotes and eukaryotes.</title>
        <authorList>
            <person name="Spang A."/>
            <person name="Saw J.H."/>
            <person name="Jorgensen S.L."/>
            <person name="Zaremba-Niedzwiedzka K."/>
            <person name="Martijn J."/>
            <person name="Lind A.E."/>
            <person name="van Eijk R."/>
            <person name="Schleper C."/>
            <person name="Guy L."/>
            <person name="Ettema T.J."/>
        </authorList>
    </citation>
    <scope>NUCLEOTIDE SEQUENCE</scope>
</reference>
<accession>A0A0F9EZB0</accession>
<dbReference type="EMBL" id="LAZR01025556">
    <property type="protein sequence ID" value="KKL71551.1"/>
    <property type="molecule type" value="Genomic_DNA"/>
</dbReference>
<dbReference type="AlphaFoldDB" id="A0A0F9EZB0"/>
<name>A0A0F9EZB0_9ZZZZ</name>
<organism evidence="2">
    <name type="scientific">marine sediment metagenome</name>
    <dbReference type="NCBI Taxonomy" id="412755"/>
    <lineage>
        <taxon>unclassified sequences</taxon>
        <taxon>metagenomes</taxon>
        <taxon>ecological metagenomes</taxon>
    </lineage>
</organism>